<dbReference type="PROSITE" id="PS50110">
    <property type="entry name" value="RESPONSE_REGULATORY"/>
    <property type="match status" value="1"/>
</dbReference>
<dbReference type="RefSeq" id="WP_086543274.1">
    <property type="nucleotide sequence ID" value="NZ_MSSW01000068.1"/>
</dbReference>
<dbReference type="InterPro" id="IPR036641">
    <property type="entry name" value="HPT_dom_sf"/>
</dbReference>
<feature type="domain" description="HPt" evidence="13">
    <location>
        <begin position="152"/>
        <end position="245"/>
    </location>
</feature>
<sequence length="250" mass="28446">MKSKKVLIVDNNDLNRKLFESLIGQFYSFEAVKNGVEAVQRASKEKFDLILMDIQMPEMDGITASKIIRRQAAHPCPIIAITAYSPESTRKCFLEMGFDDLITKPIRAKEFLAVISAKIHPNKHNDSQLADTNHEDAVLDKKVIHQLLKYTPIETIKSIYVDFLREYDQLICHIDTAFQERNIEVLIENLHTLKGNSGTLGANAIFNLSSDADGKARAQDWDSLEKAIKKLKNERIIFENYLAEETTFST</sequence>
<comment type="caution">
    <text evidence="14">The sequence shown here is derived from an EMBL/GenBank/DDBJ whole genome shotgun (WGS) entry which is preliminary data.</text>
</comment>
<name>A0A3E0DGR3_9BACT</name>
<evidence type="ECO:0000256" key="2">
    <source>
        <dbReference type="ARBA" id="ARBA00022475"/>
    </source>
</evidence>
<dbReference type="SUPFAM" id="SSF47226">
    <property type="entry name" value="Histidine-containing phosphotransfer domain, HPT domain"/>
    <property type="match status" value="1"/>
</dbReference>
<evidence type="ECO:0000259" key="12">
    <source>
        <dbReference type="PROSITE" id="PS50110"/>
    </source>
</evidence>
<keyword evidence="6" id="KW-0067">ATP-binding</keyword>
<dbReference type="GO" id="GO:0004672">
    <property type="term" value="F:protein kinase activity"/>
    <property type="evidence" value="ECO:0007669"/>
    <property type="project" value="UniProtKB-ARBA"/>
</dbReference>
<evidence type="ECO:0000256" key="3">
    <source>
        <dbReference type="ARBA" id="ARBA00022553"/>
    </source>
</evidence>
<dbReference type="CDD" id="cd17546">
    <property type="entry name" value="REC_hyHK_CKI1_RcsC-like"/>
    <property type="match status" value="1"/>
</dbReference>
<keyword evidence="8" id="KW-0902">Two-component regulatory system</keyword>
<protein>
    <submittedName>
        <fullName evidence="14">CheY-like chemotaxis protein</fullName>
    </submittedName>
</protein>
<accession>A0A3E0DGR3</accession>
<dbReference type="Pfam" id="PF01627">
    <property type="entry name" value="Hpt"/>
    <property type="match status" value="1"/>
</dbReference>
<evidence type="ECO:0000256" key="1">
    <source>
        <dbReference type="ARBA" id="ARBA00004651"/>
    </source>
</evidence>
<feature type="domain" description="Response regulatory" evidence="12">
    <location>
        <begin position="5"/>
        <end position="119"/>
    </location>
</feature>
<evidence type="ECO:0000256" key="11">
    <source>
        <dbReference type="PROSITE-ProRule" id="PRU00169"/>
    </source>
</evidence>
<dbReference type="GO" id="GO:0005524">
    <property type="term" value="F:ATP binding"/>
    <property type="evidence" value="ECO:0007669"/>
    <property type="project" value="UniProtKB-KW"/>
</dbReference>
<dbReference type="Gene3D" id="1.20.120.160">
    <property type="entry name" value="HPT domain"/>
    <property type="match status" value="1"/>
</dbReference>
<dbReference type="SUPFAM" id="SSF52172">
    <property type="entry name" value="CheY-like"/>
    <property type="match status" value="1"/>
</dbReference>
<evidence type="ECO:0000256" key="7">
    <source>
        <dbReference type="ARBA" id="ARBA00022989"/>
    </source>
</evidence>
<dbReference type="InterPro" id="IPR001789">
    <property type="entry name" value="Sig_transdc_resp-reg_receiver"/>
</dbReference>
<dbReference type="AlphaFoldDB" id="A0A3E0DGR3"/>
<dbReference type="SMART" id="SM00448">
    <property type="entry name" value="REC"/>
    <property type="match status" value="1"/>
</dbReference>
<evidence type="ECO:0000256" key="6">
    <source>
        <dbReference type="ARBA" id="ARBA00022840"/>
    </source>
</evidence>
<evidence type="ECO:0000256" key="5">
    <source>
        <dbReference type="ARBA" id="ARBA00022741"/>
    </source>
</evidence>
<evidence type="ECO:0000256" key="9">
    <source>
        <dbReference type="ARBA" id="ARBA00023136"/>
    </source>
</evidence>
<organism evidence="14 15">
    <name type="scientific">Algoriphagus antarcticus</name>
    <dbReference type="NCBI Taxonomy" id="238540"/>
    <lineage>
        <taxon>Bacteria</taxon>
        <taxon>Pseudomonadati</taxon>
        <taxon>Bacteroidota</taxon>
        <taxon>Cytophagia</taxon>
        <taxon>Cytophagales</taxon>
        <taxon>Cyclobacteriaceae</taxon>
        <taxon>Algoriphagus</taxon>
    </lineage>
</organism>
<keyword evidence="3 11" id="KW-0597">Phosphoprotein</keyword>
<gene>
    <name evidence="14" type="ORF">C8N25_12469</name>
</gene>
<feature type="modified residue" description="4-aspartylphosphate" evidence="11">
    <location>
        <position position="53"/>
    </location>
</feature>
<evidence type="ECO:0000256" key="10">
    <source>
        <dbReference type="PROSITE-ProRule" id="PRU00110"/>
    </source>
</evidence>
<dbReference type="PROSITE" id="PS50894">
    <property type="entry name" value="HPT"/>
    <property type="match status" value="1"/>
</dbReference>
<dbReference type="InterPro" id="IPR011006">
    <property type="entry name" value="CheY-like_superfamily"/>
</dbReference>
<keyword evidence="4" id="KW-0812">Transmembrane</keyword>
<dbReference type="EMBL" id="QUNF01000024">
    <property type="protein sequence ID" value="REG81912.1"/>
    <property type="molecule type" value="Genomic_DNA"/>
</dbReference>
<evidence type="ECO:0000313" key="14">
    <source>
        <dbReference type="EMBL" id="REG81912.1"/>
    </source>
</evidence>
<dbReference type="PANTHER" id="PTHR45339">
    <property type="entry name" value="HYBRID SIGNAL TRANSDUCTION HISTIDINE KINASE J"/>
    <property type="match status" value="1"/>
</dbReference>
<keyword evidence="7" id="KW-1133">Transmembrane helix</keyword>
<proteinExistence type="predicted"/>
<dbReference type="GO" id="GO:0000160">
    <property type="term" value="P:phosphorelay signal transduction system"/>
    <property type="evidence" value="ECO:0007669"/>
    <property type="project" value="UniProtKB-KW"/>
</dbReference>
<evidence type="ECO:0000256" key="4">
    <source>
        <dbReference type="ARBA" id="ARBA00022692"/>
    </source>
</evidence>
<reference evidence="14 15" key="1">
    <citation type="submission" date="2018-08" db="EMBL/GenBank/DDBJ databases">
        <title>Genomic Encyclopedia of Archaeal and Bacterial Type Strains, Phase II (KMG-II): from individual species to whole genera.</title>
        <authorList>
            <person name="Goeker M."/>
        </authorList>
    </citation>
    <scope>NUCLEOTIDE SEQUENCE [LARGE SCALE GENOMIC DNA]</scope>
    <source>
        <strain evidence="14 15">DSM 15986</strain>
    </source>
</reference>
<dbReference type="OrthoDB" id="9796457at2"/>
<evidence type="ECO:0000259" key="13">
    <source>
        <dbReference type="PROSITE" id="PS50894"/>
    </source>
</evidence>
<dbReference type="Gene3D" id="3.40.50.2300">
    <property type="match status" value="1"/>
</dbReference>
<keyword evidence="15" id="KW-1185">Reference proteome</keyword>
<comment type="subcellular location">
    <subcellularLocation>
        <location evidence="1">Cell membrane</location>
        <topology evidence="1">Multi-pass membrane protein</topology>
    </subcellularLocation>
</comment>
<evidence type="ECO:0000313" key="15">
    <source>
        <dbReference type="Proteomes" id="UP000256405"/>
    </source>
</evidence>
<dbReference type="InterPro" id="IPR008207">
    <property type="entry name" value="Sig_transdc_His_kin_Hpt_dom"/>
</dbReference>
<feature type="modified residue" description="Phosphohistidine" evidence="10">
    <location>
        <position position="191"/>
    </location>
</feature>
<keyword evidence="5" id="KW-0547">Nucleotide-binding</keyword>
<dbReference type="Pfam" id="PF00072">
    <property type="entry name" value="Response_reg"/>
    <property type="match status" value="1"/>
</dbReference>
<keyword evidence="2" id="KW-1003">Cell membrane</keyword>
<dbReference type="PANTHER" id="PTHR45339:SF1">
    <property type="entry name" value="HYBRID SIGNAL TRANSDUCTION HISTIDINE KINASE J"/>
    <property type="match status" value="1"/>
</dbReference>
<evidence type="ECO:0000256" key="8">
    <source>
        <dbReference type="ARBA" id="ARBA00023012"/>
    </source>
</evidence>
<keyword evidence="9" id="KW-0472">Membrane</keyword>
<dbReference type="Proteomes" id="UP000256405">
    <property type="component" value="Unassembled WGS sequence"/>
</dbReference>
<dbReference type="GO" id="GO:0005886">
    <property type="term" value="C:plasma membrane"/>
    <property type="evidence" value="ECO:0007669"/>
    <property type="project" value="UniProtKB-SubCell"/>
</dbReference>